<evidence type="ECO:0000313" key="11">
    <source>
        <dbReference type="Proteomes" id="UP000219072"/>
    </source>
</evidence>
<dbReference type="PANTHER" id="PTHR43806:SF11">
    <property type="entry name" value="CEREVISIN-RELATED"/>
    <property type="match status" value="1"/>
</dbReference>
<evidence type="ECO:0000256" key="7">
    <source>
        <dbReference type="RuleBase" id="RU003355"/>
    </source>
</evidence>
<dbReference type="InterPro" id="IPR023827">
    <property type="entry name" value="Peptidase_S8_Asp-AS"/>
</dbReference>
<dbReference type="Pfam" id="PF00082">
    <property type="entry name" value="Peptidase_S8"/>
    <property type="match status" value="1"/>
</dbReference>
<dbReference type="InterPro" id="IPR017297">
    <property type="entry name" value="Peptidase_S8A_DPH-A"/>
</dbReference>
<evidence type="ECO:0000256" key="5">
    <source>
        <dbReference type="PIRSR" id="PIRSR615500-1"/>
    </source>
</evidence>
<dbReference type="PROSITE" id="PS00136">
    <property type="entry name" value="SUBTILASE_ASP"/>
    <property type="match status" value="1"/>
</dbReference>
<keyword evidence="11" id="KW-1185">Reference proteome</keyword>
<reference evidence="10 11" key="1">
    <citation type="submission" date="2017-09" db="EMBL/GenBank/DDBJ databases">
        <authorList>
            <person name="Ehlers B."/>
            <person name="Leendertz F.H."/>
        </authorList>
    </citation>
    <scope>NUCLEOTIDE SEQUENCE [LARGE SCALE GENOMIC DNA]</scope>
    <source>
        <strain evidence="10 11">CGMCC 4.7095</strain>
    </source>
</reference>
<dbReference type="GO" id="GO:0006508">
    <property type="term" value="P:proteolysis"/>
    <property type="evidence" value="ECO:0007669"/>
    <property type="project" value="UniProtKB-KW"/>
</dbReference>
<evidence type="ECO:0000256" key="1">
    <source>
        <dbReference type="ARBA" id="ARBA00011073"/>
    </source>
</evidence>
<comment type="similarity">
    <text evidence="1 6 7">Belongs to the peptidase S8 family.</text>
</comment>
<evidence type="ECO:0000256" key="4">
    <source>
        <dbReference type="ARBA" id="ARBA00022825"/>
    </source>
</evidence>
<dbReference type="InterPro" id="IPR013783">
    <property type="entry name" value="Ig-like_fold"/>
</dbReference>
<dbReference type="OrthoDB" id="9798386at2"/>
<evidence type="ECO:0000256" key="2">
    <source>
        <dbReference type="ARBA" id="ARBA00022670"/>
    </source>
</evidence>
<dbReference type="Gene3D" id="2.60.40.10">
    <property type="entry name" value="Immunoglobulins"/>
    <property type="match status" value="1"/>
</dbReference>
<dbReference type="PANTHER" id="PTHR43806">
    <property type="entry name" value="PEPTIDASE S8"/>
    <property type="match status" value="1"/>
</dbReference>
<accession>A0A286E6R4</accession>
<dbReference type="InterPro" id="IPR050131">
    <property type="entry name" value="Peptidase_S8_subtilisin-like"/>
</dbReference>
<dbReference type="InterPro" id="IPR000209">
    <property type="entry name" value="Peptidase_S8/S53_dom"/>
</dbReference>
<dbReference type="SUPFAM" id="SSF52743">
    <property type="entry name" value="Subtilisin-like"/>
    <property type="match status" value="1"/>
</dbReference>
<dbReference type="AlphaFoldDB" id="A0A286E6R4"/>
<keyword evidence="4 6" id="KW-0720">Serine protease</keyword>
<dbReference type="PROSITE" id="PS00137">
    <property type="entry name" value="SUBTILASE_HIS"/>
    <property type="match status" value="1"/>
</dbReference>
<gene>
    <name evidence="10" type="ORF">SAMN06297387_12646</name>
</gene>
<evidence type="ECO:0000256" key="8">
    <source>
        <dbReference type="SAM" id="MobiDB-lite"/>
    </source>
</evidence>
<dbReference type="Proteomes" id="UP000219072">
    <property type="component" value="Unassembled WGS sequence"/>
</dbReference>
<dbReference type="PROSITE" id="PS51892">
    <property type="entry name" value="SUBTILASE"/>
    <property type="match status" value="1"/>
</dbReference>
<feature type="region of interest" description="Disordered" evidence="8">
    <location>
        <begin position="269"/>
        <end position="292"/>
    </location>
</feature>
<dbReference type="InterPro" id="IPR022398">
    <property type="entry name" value="Peptidase_S8_His-AS"/>
</dbReference>
<dbReference type="GO" id="GO:0005975">
    <property type="term" value="P:carbohydrate metabolic process"/>
    <property type="evidence" value="ECO:0007669"/>
    <property type="project" value="UniProtKB-ARBA"/>
</dbReference>
<feature type="active site" description="Charge relay system" evidence="5 6">
    <location>
        <position position="280"/>
    </location>
</feature>
<evidence type="ECO:0000256" key="3">
    <source>
        <dbReference type="ARBA" id="ARBA00022801"/>
    </source>
</evidence>
<dbReference type="EMBL" id="OCNE01000026">
    <property type="protein sequence ID" value="SOD66579.1"/>
    <property type="molecule type" value="Genomic_DNA"/>
</dbReference>
<protein>
    <submittedName>
        <fullName evidence="10">Subtilase family protein</fullName>
    </submittedName>
</protein>
<evidence type="ECO:0000259" key="9">
    <source>
        <dbReference type="Pfam" id="PF00082"/>
    </source>
</evidence>
<dbReference type="InterPro" id="IPR036852">
    <property type="entry name" value="Peptidase_S8/S53_dom_sf"/>
</dbReference>
<dbReference type="PROSITE" id="PS00138">
    <property type="entry name" value="SUBTILASE_SER"/>
    <property type="match status" value="1"/>
</dbReference>
<dbReference type="PRINTS" id="PR00723">
    <property type="entry name" value="SUBTILISIN"/>
</dbReference>
<feature type="domain" description="Peptidase S8/S53" evidence="9">
    <location>
        <begin position="238"/>
        <end position="502"/>
    </location>
</feature>
<dbReference type="RefSeq" id="WP_097233762.1">
    <property type="nucleotide sequence ID" value="NZ_OCNE01000026.1"/>
</dbReference>
<keyword evidence="2 6" id="KW-0645">Protease</keyword>
<dbReference type="InterPro" id="IPR015500">
    <property type="entry name" value="Peptidase_S8_subtilisin-rel"/>
</dbReference>
<dbReference type="InterPro" id="IPR023828">
    <property type="entry name" value="Peptidase_S8_Ser-AS"/>
</dbReference>
<dbReference type="PIRSF" id="PIRSF037854">
    <property type="entry name" value="Dihydropyridine_esterase"/>
    <property type="match status" value="1"/>
</dbReference>
<evidence type="ECO:0000256" key="6">
    <source>
        <dbReference type="PROSITE-ProRule" id="PRU01240"/>
    </source>
</evidence>
<dbReference type="GO" id="GO:0004252">
    <property type="term" value="F:serine-type endopeptidase activity"/>
    <property type="evidence" value="ECO:0007669"/>
    <property type="project" value="UniProtKB-UniRule"/>
</dbReference>
<sequence length="1113" mass="114294">MRFRQGREGGRAAGRRTGFRVTTAATATAVALAVTAGLTTTAQAETSRAGEVPTVTEKQAGGERLTLITGDQVVLGHDGEVAGLIPAEGRESIPVRTARVGDSVQVLPADVLPLIHEGKLDRRLFDITALGAARDQSDALRLIVSYSGDRSANELFADAAPEVGATLASVNGEALSVADATDAAALWGALTERADGAATLSTVPAVESVALDGVVTKSLDVSVPQIGAPDAWEAGFDGTGVTVAVLDTGIAADHPDLGADRVIAEQNFSDSDSASDRDGHGTHVASTVAGTGDPYNGVAPGASLLNGKVLDDGGSGWESDIIEGMEWAVGEGADIVSMSLGGPALDEVDPMEEAVDNLSAESDSLFVIAAGNSGPFEASIGSPGTAESALTVGAVDDDDALADFSSIGPRLRDGGVKPDVTAPGVDIAAAGAEGAAIWEYGTPVDDTHVAISGTSMATPHVAGAAALLAQADPDLTGEQLKAVLAGSAIGADGYTPFQQGTGRVDVPAALAQQVITEGAGLNFGRVEFPHEDAEPVTRELTYRNLGDADVTLELTAEGTDPEGAPAPEGLFSLSAEEVTVPAGSTATVEVTAATSAGEAFGAHTLTVTATGDDTTVTAVGAVEREEELFDLTVEGTDREGNPSAEFDATVIDTATFDSYRLLGSEGTATARVPEGEYLVEVGHYLIDEEAEELVGLDWLVEPEVQVSEATTVDADASVAAPVEWTVEDEAAGENDLNVGFNLLDPESGETTLSYGWSAGGLAQGFHTGALDTPDNPDAFLGTADANWLNTEENARYADATTLPGEFPTGLTEHLALDETALLRTSVGSSVPDTTGSLFVYPEASGWVSSPIVALPLTVDLHVRAGTGWAMDFTQDTEEVPFAVFGYTDGYTAYEAGETHDVTFNVGVHGPSADGGTGLFREGELLYGTAGPFTDGGGNGAWSEYDAGSTTLYRDGEEFATAESPFEETEFTLPAEEAEYRLETTVSRSAPVAAVSTEVSAAYTFTSAATEEPTELPFSAVRFAPELALDSTTPAGETLDVPVTVEGAAADNADALVLTYSTDRGESWQDVEVVDGVARIPSPEAGGSVSLHAEIEDGRGNALEQTILDAYLTR</sequence>
<feature type="active site" description="Charge relay system" evidence="5 6">
    <location>
        <position position="247"/>
    </location>
</feature>
<feature type="active site" description="Charge relay system" evidence="5 6">
    <location>
        <position position="455"/>
    </location>
</feature>
<dbReference type="Gene3D" id="3.40.50.200">
    <property type="entry name" value="Peptidase S8/S53 domain"/>
    <property type="match status" value="1"/>
</dbReference>
<proteinExistence type="inferred from homology"/>
<evidence type="ECO:0000313" key="10">
    <source>
        <dbReference type="EMBL" id="SOD66579.1"/>
    </source>
</evidence>
<name>A0A286E6R4_9ACTN</name>
<organism evidence="10 11">
    <name type="scientific">Streptomyces zhaozhouensis</name>
    <dbReference type="NCBI Taxonomy" id="1300267"/>
    <lineage>
        <taxon>Bacteria</taxon>
        <taxon>Bacillati</taxon>
        <taxon>Actinomycetota</taxon>
        <taxon>Actinomycetes</taxon>
        <taxon>Kitasatosporales</taxon>
        <taxon>Streptomycetaceae</taxon>
        <taxon>Streptomyces</taxon>
    </lineage>
</organism>
<keyword evidence="3 6" id="KW-0378">Hydrolase</keyword>